<evidence type="ECO:0000313" key="3">
    <source>
        <dbReference type="Proteomes" id="UP000005940"/>
    </source>
</evidence>
<protein>
    <submittedName>
        <fullName evidence="2">DUF317 domain-containing protein</fullName>
    </submittedName>
</protein>
<feature type="domain" description="DUF317" evidence="1">
    <location>
        <begin position="51"/>
        <end position="106"/>
    </location>
</feature>
<sequence length="255" mass="27733">MTEKITVEQALISPRALAGGGDPGWVTVPLHRAGGWSYGHDPLQPRVLLSSPDQRMLLSLEPDPDDLMWWTVHHTRTSTTPAWSATFGARTPVEIIAGFTDALIQPHAAPAGPDPYAPLLDRGWNSRPHASGLASPDDLTTITHNPEKGSAGWLVTTRERRNGVPLWRAFLSEHTPPHLIAGFTRALADPAPLARNPLHLPPSVSRSQTTRREVPADEVARALEQRVQQLTAPGLPSAGTPPRAPRVPPPHHRPR</sequence>
<accession>I2N7Y7</accession>
<dbReference type="AlphaFoldDB" id="I2N7Y7"/>
<dbReference type="EMBL" id="CP029159">
    <property type="protein sequence ID" value="QKM66994.1"/>
    <property type="molecule type" value="Genomic_DNA"/>
</dbReference>
<name>I2N7Y7_STRT9</name>
<gene>
    <name evidence="2" type="ORF">STSU_007235</name>
</gene>
<evidence type="ECO:0000313" key="2">
    <source>
        <dbReference type="EMBL" id="QKM66994.1"/>
    </source>
</evidence>
<evidence type="ECO:0000259" key="1">
    <source>
        <dbReference type="Pfam" id="PF03771"/>
    </source>
</evidence>
<reference evidence="2 3" key="1">
    <citation type="journal article" date="2012" name="J. Bacteriol.">
        <title>Draft genome of Streptomyces tsukubaensis NRRL 18488, the producer of the clinically important immunosuppressant tacrolimus (FK506).</title>
        <authorList>
            <person name="Barreiro C."/>
            <person name="Prieto C."/>
            <person name="Sola-Landa A."/>
            <person name="Solera E."/>
            <person name="Martinez-Castro M."/>
            <person name="Perez-Redondo R."/>
            <person name="Garcia-Estrada C."/>
            <person name="Aparicio J.F."/>
            <person name="Fernandez-Martinez L.T."/>
            <person name="Santos-Aberturas J."/>
            <person name="Salehi-Najafabadi Z."/>
            <person name="Rodriguez-Garcia A."/>
            <person name="Tauch A."/>
            <person name="Martin J.F."/>
        </authorList>
    </citation>
    <scope>NUCLEOTIDE SEQUENCE [LARGE SCALE GENOMIC DNA]</scope>
    <source>
        <strain evidence="3">DSM 42081 / NBRC 108919 / NRRL 18488 / 9993</strain>
    </source>
</reference>
<proteinExistence type="predicted"/>
<keyword evidence="3" id="KW-1185">Reference proteome</keyword>
<organism evidence="2 3">
    <name type="scientific">Streptomyces tsukubensis (strain DSM 42081 / NBRC 108919 / NRRL 18488 / 9993)</name>
    <dbReference type="NCBI Taxonomy" id="1114943"/>
    <lineage>
        <taxon>Bacteria</taxon>
        <taxon>Bacillati</taxon>
        <taxon>Actinomycetota</taxon>
        <taxon>Actinomycetes</taxon>
        <taxon>Kitasatosporales</taxon>
        <taxon>Streptomycetaceae</taxon>
        <taxon>Streptomyces</taxon>
    </lineage>
</organism>
<feature type="domain" description="DUF317" evidence="1">
    <location>
        <begin position="135"/>
        <end position="193"/>
    </location>
</feature>
<dbReference type="Proteomes" id="UP000005940">
    <property type="component" value="Chromosome"/>
</dbReference>
<dbReference type="Pfam" id="PF03771">
    <property type="entry name" value="SPDY"/>
    <property type="match status" value="2"/>
</dbReference>
<dbReference type="InterPro" id="IPR005523">
    <property type="entry name" value="DUF317_SPDY"/>
</dbReference>
<dbReference type="RefSeq" id="WP_006346010.1">
    <property type="nucleotide sequence ID" value="NZ_CP029159.1"/>
</dbReference>